<evidence type="ECO:0000256" key="3">
    <source>
        <dbReference type="ARBA" id="ARBA00022741"/>
    </source>
</evidence>
<evidence type="ECO:0000256" key="2">
    <source>
        <dbReference type="ARBA" id="ARBA00022692"/>
    </source>
</evidence>
<feature type="transmembrane region" description="Helical" evidence="7">
    <location>
        <begin position="236"/>
        <end position="258"/>
    </location>
</feature>
<dbReference type="AlphaFoldDB" id="A0AAW9JNT8"/>
<keyword evidence="2 7" id="KW-0812">Transmembrane</keyword>
<dbReference type="InterPro" id="IPR027417">
    <property type="entry name" value="P-loop_NTPase"/>
</dbReference>
<reference evidence="10" key="1">
    <citation type="submission" date="2023-08" db="EMBL/GenBank/DDBJ databases">
        <title>Genomic characterization of piscicolin 126 produced by Carnobacterium maltaromaticum CM22 strain isolated from salmon (Salmo salar).</title>
        <authorList>
            <person name="Gonzalez-Gragera E."/>
            <person name="Garcia-Lopez J.D."/>
            <person name="Teso-Perez C."/>
            <person name="Gimenez-Hernandez I."/>
            <person name="Peralta-Sanchez J.M."/>
            <person name="Valdivia E."/>
            <person name="Montalban-Lopez M."/>
            <person name="Martin-Platero A.M."/>
            <person name="Banos A."/>
            <person name="Martinez-Bueno M."/>
        </authorList>
    </citation>
    <scope>NUCLEOTIDE SEQUENCE</scope>
    <source>
        <strain evidence="10">CM22</strain>
    </source>
</reference>
<dbReference type="SMART" id="SM00382">
    <property type="entry name" value="AAA"/>
    <property type="match status" value="1"/>
</dbReference>
<dbReference type="Gene3D" id="3.40.50.300">
    <property type="entry name" value="P-loop containing nucleotide triphosphate hydrolases"/>
    <property type="match status" value="1"/>
</dbReference>
<keyword evidence="4 10" id="KW-0067">ATP-binding</keyword>
<dbReference type="InterPro" id="IPR039421">
    <property type="entry name" value="Type_1_exporter"/>
</dbReference>
<dbReference type="InterPro" id="IPR036640">
    <property type="entry name" value="ABC1_TM_sf"/>
</dbReference>
<dbReference type="PANTHER" id="PTHR24221">
    <property type="entry name" value="ATP-BINDING CASSETTE SUB-FAMILY B"/>
    <property type="match status" value="1"/>
</dbReference>
<keyword evidence="6 7" id="KW-0472">Membrane</keyword>
<dbReference type="InterPro" id="IPR011527">
    <property type="entry name" value="ABC1_TM_dom"/>
</dbReference>
<evidence type="ECO:0000259" key="9">
    <source>
        <dbReference type="PROSITE" id="PS50929"/>
    </source>
</evidence>
<dbReference type="InterPro" id="IPR003593">
    <property type="entry name" value="AAA+_ATPase"/>
</dbReference>
<comment type="caution">
    <text evidence="10">The sequence shown here is derived from an EMBL/GenBank/DDBJ whole genome shotgun (WGS) entry which is preliminary data.</text>
</comment>
<feature type="transmembrane region" description="Helical" evidence="7">
    <location>
        <begin position="153"/>
        <end position="172"/>
    </location>
</feature>
<dbReference type="GO" id="GO:0016887">
    <property type="term" value="F:ATP hydrolysis activity"/>
    <property type="evidence" value="ECO:0007669"/>
    <property type="project" value="InterPro"/>
</dbReference>
<dbReference type="GO" id="GO:0005524">
    <property type="term" value="F:ATP binding"/>
    <property type="evidence" value="ECO:0007669"/>
    <property type="project" value="UniProtKB-KW"/>
</dbReference>
<sequence>MKKYKNILATYKKMSIVYLISGILISWLSAVTIFYFQKIIDSSSLLVVDKKAVLFYGLTLIFVPIFSYLDEYPKNYLANNLYFHYKQESLKKVSLIRYDRYVNIGFGVLLQRIENGATAGKQVVFDFYFRIVRELIPDILCNVFFILLINKKLIMYLLIGYLVVFFTTKFLLKFLYGMKESILVNEEQINRVLSRGIMELVTFRINKRYEKELAELNILINETVVSRTRIALIHELFFTLFAVLVSLIKILVVCLFIFNQLEGSIGTLVALIIYIDKIYSPIAIFNVLYVQFKMNSVSFDRLIEFLELENEDNLINGYYEVDPIEFINLENISYSVDETLILDTIFLQFEKGKRYALIGESGAGKSTLVKLIVGLIKPTKGTIRFNQRNITELNFNSLYEKVTYISQDSPIFDGSLRENIIFDKKVSDDKVIEMLKTCRLEKYFNQLEHGLDEQLGEKGVKLSGGQKQRIAFARMAFSDSDLIILDEATSALDHLTEKAVMQNILPFFENKIVIFITHKMNFLESIDQIICLKNGLVIEEGSYDELVEKQGYLYELKQNSKKE</sequence>
<comment type="subcellular location">
    <subcellularLocation>
        <location evidence="1">Cell membrane</location>
        <topology evidence="1">Multi-pass membrane protein</topology>
    </subcellularLocation>
</comment>
<evidence type="ECO:0000256" key="1">
    <source>
        <dbReference type="ARBA" id="ARBA00004651"/>
    </source>
</evidence>
<dbReference type="Gene3D" id="1.20.1560.10">
    <property type="entry name" value="ABC transporter type 1, transmembrane domain"/>
    <property type="match status" value="1"/>
</dbReference>
<name>A0AAW9JNT8_CARML</name>
<dbReference type="PROSITE" id="PS50893">
    <property type="entry name" value="ABC_TRANSPORTER_2"/>
    <property type="match status" value="1"/>
</dbReference>
<accession>A0AAW9JNT8</accession>
<dbReference type="SUPFAM" id="SSF90123">
    <property type="entry name" value="ABC transporter transmembrane region"/>
    <property type="match status" value="1"/>
</dbReference>
<dbReference type="PROSITE" id="PS50929">
    <property type="entry name" value="ABC_TM1F"/>
    <property type="match status" value="1"/>
</dbReference>
<organism evidence="10 11">
    <name type="scientific">Carnobacterium maltaromaticum</name>
    <name type="common">Carnobacterium piscicola</name>
    <dbReference type="NCBI Taxonomy" id="2751"/>
    <lineage>
        <taxon>Bacteria</taxon>
        <taxon>Bacillati</taxon>
        <taxon>Bacillota</taxon>
        <taxon>Bacilli</taxon>
        <taxon>Lactobacillales</taxon>
        <taxon>Carnobacteriaceae</taxon>
        <taxon>Carnobacterium</taxon>
    </lineage>
</organism>
<dbReference type="SUPFAM" id="SSF52540">
    <property type="entry name" value="P-loop containing nucleoside triphosphate hydrolases"/>
    <property type="match status" value="1"/>
</dbReference>
<evidence type="ECO:0000313" key="10">
    <source>
        <dbReference type="EMBL" id="MDZ5757143.1"/>
    </source>
</evidence>
<evidence type="ECO:0000313" key="11">
    <source>
        <dbReference type="Proteomes" id="UP001290462"/>
    </source>
</evidence>
<evidence type="ECO:0000256" key="6">
    <source>
        <dbReference type="ARBA" id="ARBA00023136"/>
    </source>
</evidence>
<protein>
    <submittedName>
        <fullName evidence="10">ABC transporter ATP-binding protein</fullName>
    </submittedName>
</protein>
<feature type="transmembrane region" description="Helical" evidence="7">
    <location>
        <begin position="16"/>
        <end position="36"/>
    </location>
</feature>
<dbReference type="RefSeq" id="WP_322808246.1">
    <property type="nucleotide sequence ID" value="NZ_JAVBVO010000001.1"/>
</dbReference>
<evidence type="ECO:0000256" key="7">
    <source>
        <dbReference type="SAM" id="Phobius"/>
    </source>
</evidence>
<dbReference type="PANTHER" id="PTHR24221:SF654">
    <property type="entry name" value="ATP-BINDING CASSETTE SUB-FAMILY B MEMBER 6"/>
    <property type="match status" value="1"/>
</dbReference>
<feature type="domain" description="ABC transmembrane type-1" evidence="9">
    <location>
        <begin position="16"/>
        <end position="294"/>
    </location>
</feature>
<evidence type="ECO:0000259" key="8">
    <source>
        <dbReference type="PROSITE" id="PS50893"/>
    </source>
</evidence>
<dbReference type="PROSITE" id="PS00211">
    <property type="entry name" value="ABC_TRANSPORTER_1"/>
    <property type="match status" value="1"/>
</dbReference>
<dbReference type="InterPro" id="IPR003439">
    <property type="entry name" value="ABC_transporter-like_ATP-bd"/>
</dbReference>
<dbReference type="Pfam" id="PF00005">
    <property type="entry name" value="ABC_tran"/>
    <property type="match status" value="1"/>
</dbReference>
<keyword evidence="5 7" id="KW-1133">Transmembrane helix</keyword>
<dbReference type="EMBL" id="JAVBVO010000001">
    <property type="protein sequence ID" value="MDZ5757143.1"/>
    <property type="molecule type" value="Genomic_DNA"/>
</dbReference>
<dbReference type="GO" id="GO:0140359">
    <property type="term" value="F:ABC-type transporter activity"/>
    <property type="evidence" value="ECO:0007669"/>
    <property type="project" value="InterPro"/>
</dbReference>
<feature type="domain" description="ABC transporter" evidence="8">
    <location>
        <begin position="327"/>
        <end position="559"/>
    </location>
</feature>
<evidence type="ECO:0000256" key="5">
    <source>
        <dbReference type="ARBA" id="ARBA00022989"/>
    </source>
</evidence>
<keyword evidence="3" id="KW-0547">Nucleotide-binding</keyword>
<gene>
    <name evidence="10" type="ORF">RAK27_00560</name>
</gene>
<feature type="transmembrane region" description="Helical" evidence="7">
    <location>
        <begin position="264"/>
        <end position="289"/>
    </location>
</feature>
<proteinExistence type="predicted"/>
<dbReference type="Proteomes" id="UP001290462">
    <property type="component" value="Unassembled WGS sequence"/>
</dbReference>
<evidence type="ECO:0000256" key="4">
    <source>
        <dbReference type="ARBA" id="ARBA00022840"/>
    </source>
</evidence>
<feature type="transmembrane region" description="Helical" evidence="7">
    <location>
        <begin position="52"/>
        <end position="69"/>
    </location>
</feature>
<dbReference type="GO" id="GO:0034040">
    <property type="term" value="F:ATPase-coupled lipid transmembrane transporter activity"/>
    <property type="evidence" value="ECO:0007669"/>
    <property type="project" value="TreeGrafter"/>
</dbReference>
<dbReference type="InterPro" id="IPR017871">
    <property type="entry name" value="ABC_transporter-like_CS"/>
</dbReference>
<dbReference type="GO" id="GO:0005886">
    <property type="term" value="C:plasma membrane"/>
    <property type="evidence" value="ECO:0007669"/>
    <property type="project" value="UniProtKB-SubCell"/>
</dbReference>